<sequence length="384" mass="41161">MSVSTNDPHAPGMPIVTVIGDGQLARMMQTEATELGLTIRLLAGATDSSAAQVTPDITVGDYTQLADVQAVASGASAVTFDHEHVPNDILHTLIDSGINVQPVPDALIYAQDKLKMREKMQELGLPVPWFTNVTDPAALPSGKPICLKAIRGGYDGHGVWFTDDAPTLAAELMDKGVDLMAEDKVELKRELSILSARRPSGDIAQWAITETIQTDGICVEALTPAPGLTDEQEETIRHIGRTVAEKLGVTGVLAVELFETTDGEILINELAMRPHNTGHWTQDGSVTSQFEQHLRAVLDLPLGSTALTAPATCMVNTLGGDKEQDIPAAMRTVWETYPEAKIHWYGKSYRAGRKLGHVNVSGADATTVRARARAAAAIIVGKHE</sequence>
<dbReference type="Gene3D" id="3.30.1490.20">
    <property type="entry name" value="ATP-grasp fold, A domain"/>
    <property type="match status" value="1"/>
</dbReference>
<dbReference type="RefSeq" id="WP_084594781.1">
    <property type="nucleotide sequence ID" value="NZ_CP136958.1"/>
</dbReference>
<dbReference type="HAMAP" id="MF_01928">
    <property type="entry name" value="PurK"/>
    <property type="match status" value="1"/>
</dbReference>
<evidence type="ECO:0000256" key="2">
    <source>
        <dbReference type="ARBA" id="ARBA00022755"/>
    </source>
</evidence>
<gene>
    <name evidence="4 5" type="primary">purK</name>
    <name evidence="7" type="ORF">CYJ47_09370</name>
</gene>
<dbReference type="InterPro" id="IPR054350">
    <property type="entry name" value="PurT/PurK_preATP-grasp"/>
</dbReference>
<evidence type="ECO:0000313" key="8">
    <source>
        <dbReference type="Proteomes" id="UP000234560"/>
    </source>
</evidence>
<keyword evidence="3 4" id="KW-0067">ATP-binding</keyword>
<dbReference type="GO" id="GO:0005524">
    <property type="term" value="F:ATP binding"/>
    <property type="evidence" value="ECO:0007669"/>
    <property type="project" value="UniProtKB-UniRule"/>
</dbReference>
<dbReference type="Pfam" id="PF02222">
    <property type="entry name" value="ATP-grasp"/>
    <property type="match status" value="1"/>
</dbReference>
<dbReference type="PANTHER" id="PTHR11609">
    <property type="entry name" value="PURINE BIOSYNTHESIS PROTEIN 6/7, PUR6/7"/>
    <property type="match status" value="1"/>
</dbReference>
<dbReference type="GO" id="GO:0046872">
    <property type="term" value="F:metal ion binding"/>
    <property type="evidence" value="ECO:0007669"/>
    <property type="project" value="InterPro"/>
</dbReference>
<dbReference type="InterPro" id="IPR013815">
    <property type="entry name" value="ATP_grasp_subdomain_1"/>
</dbReference>
<dbReference type="Pfam" id="PF17769">
    <property type="entry name" value="PurK_C"/>
    <property type="match status" value="1"/>
</dbReference>
<proteinExistence type="inferred from homology"/>
<evidence type="ECO:0000256" key="3">
    <source>
        <dbReference type="ARBA" id="ARBA00022840"/>
    </source>
</evidence>
<name>A0AAF0YU25_9CORY</name>
<dbReference type="GO" id="GO:0006189">
    <property type="term" value="P:'de novo' IMP biosynthetic process"/>
    <property type="evidence" value="ECO:0007669"/>
    <property type="project" value="UniProtKB-UniRule"/>
</dbReference>
<dbReference type="Pfam" id="PF22660">
    <property type="entry name" value="RS_preATP-grasp-like"/>
    <property type="match status" value="1"/>
</dbReference>
<dbReference type="EC" id="6.3.4.18" evidence="4 5"/>
<keyword evidence="2 4" id="KW-0658">Purine biosynthesis</keyword>
<dbReference type="SUPFAM" id="SSF56059">
    <property type="entry name" value="Glutathione synthetase ATP-binding domain-like"/>
    <property type="match status" value="1"/>
</dbReference>
<keyword evidence="1 4" id="KW-0547">Nucleotide-binding</keyword>
<dbReference type="GO" id="GO:0004638">
    <property type="term" value="F:phosphoribosylaminoimidazole carboxylase activity"/>
    <property type="evidence" value="ECO:0007669"/>
    <property type="project" value="InterPro"/>
</dbReference>
<dbReference type="NCBIfam" id="NF004680">
    <property type="entry name" value="PRK06019.1-6"/>
    <property type="match status" value="1"/>
</dbReference>
<protein>
    <recommendedName>
        <fullName evidence="4 5">N5-carboxyaminoimidazole ribonucleotide synthase</fullName>
        <shortName evidence="4 5">N5-CAIR synthase</shortName>
        <ecNumber evidence="4 5">6.3.4.18</ecNumber>
    </recommendedName>
    <alternativeName>
        <fullName evidence="4 5">5-(carboxyamino)imidazole ribonucleotide synthetase</fullName>
    </alternativeName>
</protein>
<keyword evidence="4 5" id="KW-0436">Ligase</keyword>
<feature type="domain" description="ATP-grasp" evidence="6">
    <location>
        <begin position="117"/>
        <end position="298"/>
    </location>
</feature>
<comment type="function">
    <text evidence="5">Catalyzes the ATP-dependent conversion of 5-aminoimidazole ribonucleotide (AIR) and HCO(3)- to N5-carboxyaminoimidazole ribonucleotide (N5-CAIR).</text>
</comment>
<dbReference type="InterPro" id="IPR003135">
    <property type="entry name" value="ATP-grasp_carboxylate-amine"/>
</dbReference>
<dbReference type="InterPro" id="IPR011761">
    <property type="entry name" value="ATP-grasp"/>
</dbReference>
<evidence type="ECO:0000256" key="5">
    <source>
        <dbReference type="RuleBase" id="RU361200"/>
    </source>
</evidence>
<dbReference type="InterPro" id="IPR011054">
    <property type="entry name" value="Rudment_hybrid_motif"/>
</dbReference>
<dbReference type="SUPFAM" id="SSF52440">
    <property type="entry name" value="PreATP-grasp domain"/>
    <property type="match status" value="1"/>
</dbReference>
<evidence type="ECO:0000256" key="4">
    <source>
        <dbReference type="HAMAP-Rule" id="MF_01928"/>
    </source>
</evidence>
<evidence type="ECO:0000313" key="7">
    <source>
        <dbReference type="EMBL" id="WOT03520.1"/>
    </source>
</evidence>
<dbReference type="NCBIfam" id="TIGR01161">
    <property type="entry name" value="purK"/>
    <property type="match status" value="1"/>
</dbReference>
<reference evidence="7" key="1">
    <citation type="submission" date="2017-12" db="EMBL/GenBank/DDBJ databases">
        <authorList>
            <person name="Thomas-White K."/>
            <person name="Wolfe A.J."/>
        </authorList>
    </citation>
    <scope>NUCLEOTIDE SEQUENCE</scope>
    <source>
        <strain evidence="7">UMB0763</strain>
    </source>
</reference>
<dbReference type="AlphaFoldDB" id="A0AAF0YU25"/>
<accession>A0AAF0YU25</accession>
<dbReference type="SUPFAM" id="SSF51246">
    <property type="entry name" value="Rudiment single hybrid motif"/>
    <property type="match status" value="1"/>
</dbReference>
<comment type="similarity">
    <text evidence="4 5">Belongs to the PurK/PurT family.</text>
</comment>
<dbReference type="EMBL" id="CP136958">
    <property type="protein sequence ID" value="WOT03520.1"/>
    <property type="molecule type" value="Genomic_DNA"/>
</dbReference>
<dbReference type="KEGG" id="cpyr:CYJ47_09370"/>
<evidence type="ECO:0000259" key="6">
    <source>
        <dbReference type="PROSITE" id="PS50975"/>
    </source>
</evidence>
<dbReference type="GO" id="GO:0034028">
    <property type="term" value="F:5-(carboxyamino)imidazole ribonucleotide synthase activity"/>
    <property type="evidence" value="ECO:0007669"/>
    <property type="project" value="UniProtKB-UniRule"/>
</dbReference>
<feature type="binding site" evidence="4">
    <location>
        <position position="148"/>
    </location>
    <ligand>
        <name>ATP</name>
        <dbReference type="ChEBI" id="CHEBI:30616"/>
    </ligand>
</feature>
<reference evidence="7" key="2">
    <citation type="submission" date="2023-10" db="EMBL/GenBank/DDBJ databases">
        <authorList>
            <person name="Choi B."/>
        </authorList>
    </citation>
    <scope>NUCLEOTIDE SEQUENCE</scope>
    <source>
        <strain evidence="7">UMB0763</strain>
    </source>
</reference>
<evidence type="ECO:0000256" key="1">
    <source>
        <dbReference type="ARBA" id="ARBA00022741"/>
    </source>
</evidence>
<comment type="pathway">
    <text evidence="4 5">Purine metabolism; IMP biosynthesis via de novo pathway; 5-amino-1-(5-phospho-D-ribosyl)imidazole-4-carboxylate from 5-amino-1-(5-phospho-D-ribosyl)imidazole (N5-CAIR route): step 1/2.</text>
</comment>
<comment type="catalytic activity">
    <reaction evidence="4 5">
        <text>5-amino-1-(5-phospho-beta-D-ribosyl)imidazole + hydrogencarbonate + ATP = 5-carboxyamino-1-(5-phospho-D-ribosyl)imidazole + ADP + phosphate + 2 H(+)</text>
        <dbReference type="Rhea" id="RHEA:19317"/>
        <dbReference type="ChEBI" id="CHEBI:15378"/>
        <dbReference type="ChEBI" id="CHEBI:17544"/>
        <dbReference type="ChEBI" id="CHEBI:30616"/>
        <dbReference type="ChEBI" id="CHEBI:43474"/>
        <dbReference type="ChEBI" id="CHEBI:58730"/>
        <dbReference type="ChEBI" id="CHEBI:137981"/>
        <dbReference type="ChEBI" id="CHEBI:456216"/>
        <dbReference type="EC" id="6.3.4.18"/>
    </reaction>
</comment>
<feature type="binding site" evidence="4">
    <location>
        <begin position="182"/>
        <end position="185"/>
    </location>
    <ligand>
        <name>ATP</name>
        <dbReference type="ChEBI" id="CHEBI:30616"/>
    </ligand>
</feature>
<dbReference type="Proteomes" id="UP000234560">
    <property type="component" value="Chromosome"/>
</dbReference>
<dbReference type="NCBIfam" id="NF004679">
    <property type="entry name" value="PRK06019.1-5"/>
    <property type="match status" value="1"/>
</dbReference>
<dbReference type="PANTHER" id="PTHR11609:SF5">
    <property type="entry name" value="PHOSPHORIBOSYLAMINOIMIDAZOLE CARBOXYLASE"/>
    <property type="match status" value="1"/>
</dbReference>
<dbReference type="GO" id="GO:0005829">
    <property type="term" value="C:cytosol"/>
    <property type="evidence" value="ECO:0007669"/>
    <property type="project" value="TreeGrafter"/>
</dbReference>
<feature type="binding site" evidence="4">
    <location>
        <position position="190"/>
    </location>
    <ligand>
        <name>ATP</name>
        <dbReference type="ChEBI" id="CHEBI:30616"/>
    </ligand>
</feature>
<feature type="binding site" evidence="4">
    <location>
        <position position="113"/>
    </location>
    <ligand>
        <name>ATP</name>
        <dbReference type="ChEBI" id="CHEBI:30616"/>
    </ligand>
</feature>
<comment type="subunit">
    <text evidence="4 5">Homodimer.</text>
</comment>
<comment type="caution">
    <text evidence="4">Lacks conserved residue(s) required for the propagation of feature annotation.</text>
</comment>
<dbReference type="InterPro" id="IPR005875">
    <property type="entry name" value="PurK"/>
</dbReference>
<organism evidence="7 8">
    <name type="scientific">Corynebacterium pyruviciproducens</name>
    <dbReference type="NCBI Taxonomy" id="598660"/>
    <lineage>
        <taxon>Bacteria</taxon>
        <taxon>Bacillati</taxon>
        <taxon>Actinomycetota</taxon>
        <taxon>Actinomycetes</taxon>
        <taxon>Mycobacteriales</taxon>
        <taxon>Corynebacteriaceae</taxon>
        <taxon>Corynebacterium</taxon>
    </lineage>
</organism>
<dbReference type="InterPro" id="IPR040686">
    <property type="entry name" value="PurK_C"/>
</dbReference>
<dbReference type="Gene3D" id="3.30.470.20">
    <property type="entry name" value="ATP-grasp fold, B domain"/>
    <property type="match status" value="1"/>
</dbReference>
<dbReference type="InterPro" id="IPR016185">
    <property type="entry name" value="PreATP-grasp_dom_sf"/>
</dbReference>
<feature type="binding site" evidence="4">
    <location>
        <begin position="268"/>
        <end position="269"/>
    </location>
    <ligand>
        <name>ATP</name>
        <dbReference type="ChEBI" id="CHEBI:30616"/>
    </ligand>
</feature>
<dbReference type="Gene3D" id="3.40.50.20">
    <property type="match status" value="1"/>
</dbReference>
<dbReference type="PROSITE" id="PS50975">
    <property type="entry name" value="ATP_GRASP"/>
    <property type="match status" value="1"/>
</dbReference>
<comment type="function">
    <text evidence="4">Catalyzes the ATP-dependent conversion of 5-aminoimidazole ribonucleotide (AIR) and HCO(3)(-) to N5-carboxyaminoimidazole ribonucleotide (N5-CAIR).</text>
</comment>